<sequence>SDVASTFVLSEFVGVETSRGSEKLVSSEASSFIPEDLKYLQQALTLCEALCHQI</sequence>
<keyword evidence="2" id="KW-1185">Reference proteome</keyword>
<dbReference type="EMBL" id="LXQA010264517">
    <property type="protein sequence ID" value="MCI39176.1"/>
    <property type="molecule type" value="Genomic_DNA"/>
</dbReference>
<evidence type="ECO:0000313" key="1">
    <source>
        <dbReference type="EMBL" id="MCI39176.1"/>
    </source>
</evidence>
<organism evidence="1 2">
    <name type="scientific">Trifolium medium</name>
    <dbReference type="NCBI Taxonomy" id="97028"/>
    <lineage>
        <taxon>Eukaryota</taxon>
        <taxon>Viridiplantae</taxon>
        <taxon>Streptophyta</taxon>
        <taxon>Embryophyta</taxon>
        <taxon>Tracheophyta</taxon>
        <taxon>Spermatophyta</taxon>
        <taxon>Magnoliopsida</taxon>
        <taxon>eudicotyledons</taxon>
        <taxon>Gunneridae</taxon>
        <taxon>Pentapetalae</taxon>
        <taxon>rosids</taxon>
        <taxon>fabids</taxon>
        <taxon>Fabales</taxon>
        <taxon>Fabaceae</taxon>
        <taxon>Papilionoideae</taxon>
        <taxon>50 kb inversion clade</taxon>
        <taxon>NPAAA clade</taxon>
        <taxon>Hologalegina</taxon>
        <taxon>IRL clade</taxon>
        <taxon>Trifolieae</taxon>
        <taxon>Trifolium</taxon>
    </lineage>
</organism>
<reference evidence="1 2" key="1">
    <citation type="journal article" date="2018" name="Front. Plant Sci.">
        <title>Red Clover (Trifolium pratense) and Zigzag Clover (T. medium) - A Picture of Genomic Similarities and Differences.</title>
        <authorList>
            <person name="Dluhosova J."/>
            <person name="Istvanek J."/>
            <person name="Nedelnik J."/>
            <person name="Repkova J."/>
        </authorList>
    </citation>
    <scope>NUCLEOTIDE SEQUENCE [LARGE SCALE GENOMIC DNA]</scope>
    <source>
        <strain evidence="2">cv. 10/8</strain>
        <tissue evidence="1">Leaf</tissue>
    </source>
</reference>
<feature type="non-terminal residue" evidence="1">
    <location>
        <position position="1"/>
    </location>
</feature>
<evidence type="ECO:0000313" key="2">
    <source>
        <dbReference type="Proteomes" id="UP000265520"/>
    </source>
</evidence>
<proteinExistence type="predicted"/>
<comment type="caution">
    <text evidence="1">The sequence shown here is derived from an EMBL/GenBank/DDBJ whole genome shotgun (WGS) entry which is preliminary data.</text>
</comment>
<accession>A0A392RUB9</accession>
<dbReference type="Proteomes" id="UP000265520">
    <property type="component" value="Unassembled WGS sequence"/>
</dbReference>
<name>A0A392RUB9_9FABA</name>
<dbReference type="AlphaFoldDB" id="A0A392RUB9"/>
<protein>
    <submittedName>
        <fullName evidence="1">Uncharacterized protein</fullName>
    </submittedName>
</protein>